<dbReference type="GO" id="GO:0009773">
    <property type="term" value="P:photosynthetic electron transport in photosystem I"/>
    <property type="evidence" value="ECO:0007669"/>
    <property type="project" value="InterPro"/>
</dbReference>
<feature type="transmembrane region" description="Helical" evidence="1">
    <location>
        <begin position="104"/>
        <end position="125"/>
    </location>
</feature>
<evidence type="ECO:0008006" key="3">
    <source>
        <dbReference type="Google" id="ProtNLM"/>
    </source>
</evidence>
<organism evidence="2">
    <name type="scientific">Chlamydomonas leiostraca</name>
    <dbReference type="NCBI Taxonomy" id="1034604"/>
    <lineage>
        <taxon>Eukaryota</taxon>
        <taxon>Viridiplantae</taxon>
        <taxon>Chlorophyta</taxon>
        <taxon>core chlorophytes</taxon>
        <taxon>Chlorophyceae</taxon>
        <taxon>CS clade</taxon>
        <taxon>Chlamydomonadales</taxon>
        <taxon>Chlamydomonadaceae</taxon>
        <taxon>Chlamydomonas</taxon>
    </lineage>
</organism>
<dbReference type="GO" id="GO:0009535">
    <property type="term" value="C:chloroplast thylakoid membrane"/>
    <property type="evidence" value="ECO:0007669"/>
    <property type="project" value="InterPro"/>
</dbReference>
<feature type="transmembrane region" description="Helical" evidence="1">
    <location>
        <begin position="145"/>
        <end position="168"/>
    </location>
</feature>
<dbReference type="PANTHER" id="PTHR31032:SF1">
    <property type="entry name" value="PGR5-LIKE PROTEIN 1B, CHLOROPLASTIC"/>
    <property type="match status" value="1"/>
</dbReference>
<dbReference type="AlphaFoldDB" id="A0A7S0N9T8"/>
<dbReference type="PANTHER" id="PTHR31032">
    <property type="entry name" value="PGR5-LIKE PROTEIN 1B, CHLOROPLASTIC"/>
    <property type="match status" value="1"/>
</dbReference>
<keyword evidence="1" id="KW-0812">Transmembrane</keyword>
<dbReference type="GO" id="GO:0016730">
    <property type="term" value="F:oxidoreductase activity, acting on iron-sulfur proteins as donors"/>
    <property type="evidence" value="ECO:0007669"/>
    <property type="project" value="InterPro"/>
</dbReference>
<protein>
    <recommendedName>
        <fullName evidence="3">PGR5-like protein 1A, chloroplastic</fullName>
    </recommendedName>
</protein>
<sequence length="258" mass="27934">MEQDFLQALSSYYFDGKPAISDEEFENLKDELLWNGSKVAVLDKDELMFLEATQAYTKGQPIMADDDYNALKAELKQKASVVAAEGPRCSLRSKKMYADCSPDYLRMLALNVPAALLVLGVVFAIDDITGFEITKAIQLPPPYGVALLWGLLLPTTFVLASSITNILFKDSVVLKGPCPNCGAENFTYFGEVLSVAGNRGQNAVDCVSCGAGLTFDETKRIIVVSETAEEKEKKRAELAAKKAASAAKKKAKVAANAE</sequence>
<evidence type="ECO:0000256" key="1">
    <source>
        <dbReference type="SAM" id="Phobius"/>
    </source>
</evidence>
<dbReference type="InterPro" id="IPR039987">
    <property type="entry name" value="PGRL1"/>
</dbReference>
<dbReference type="EMBL" id="HBFB01001765">
    <property type="protein sequence ID" value="CAD8664268.1"/>
    <property type="molecule type" value="Transcribed_RNA"/>
</dbReference>
<gene>
    <name evidence="2" type="ORF">CLEI1391_LOCUS902</name>
</gene>
<evidence type="ECO:0000313" key="2">
    <source>
        <dbReference type="EMBL" id="CAD8664268.1"/>
    </source>
</evidence>
<accession>A0A7S0N9T8</accession>
<proteinExistence type="predicted"/>
<keyword evidence="1" id="KW-0472">Membrane</keyword>
<reference evidence="2" key="1">
    <citation type="submission" date="2021-01" db="EMBL/GenBank/DDBJ databases">
        <authorList>
            <person name="Corre E."/>
            <person name="Pelletier E."/>
            <person name="Niang G."/>
            <person name="Scheremetjew M."/>
            <person name="Finn R."/>
            <person name="Kale V."/>
            <person name="Holt S."/>
            <person name="Cochrane G."/>
            <person name="Meng A."/>
            <person name="Brown T."/>
            <person name="Cohen L."/>
        </authorList>
    </citation>
    <scope>NUCLEOTIDE SEQUENCE</scope>
    <source>
        <strain evidence="2">SAG 11-49</strain>
    </source>
</reference>
<keyword evidence="1" id="KW-1133">Transmembrane helix</keyword>
<name>A0A7S0N9T8_9CHLO</name>